<comment type="caution">
    <text evidence="1">The sequence shown here is derived from an EMBL/GenBank/DDBJ whole genome shotgun (WGS) entry which is preliminary data.</text>
</comment>
<dbReference type="AlphaFoldDB" id="A0A8T1TMG8"/>
<accession>A0A8T1TMG8</accession>
<protein>
    <submittedName>
        <fullName evidence="1">Uncharacterized protein</fullName>
    </submittedName>
</protein>
<name>A0A8T1TMG8_9STRA</name>
<sequence>VVRNLREIATPQPPLSQWELPKVVTQVRPAHYRMSYELIGTVNDVICVSMLMTLDTYGDDTSVDRARVPPSNIYGASVATSLILAASLIPFESARLSPSSR</sequence>
<dbReference type="EMBL" id="JAENGZ010003182">
    <property type="protein sequence ID" value="KAG6942025.1"/>
    <property type="molecule type" value="Genomic_DNA"/>
</dbReference>
<dbReference type="Proteomes" id="UP000688947">
    <property type="component" value="Unassembled WGS sequence"/>
</dbReference>
<dbReference type="VEuPathDB" id="FungiDB:PC110_g7970"/>
<reference evidence="1" key="1">
    <citation type="submission" date="2021-01" db="EMBL/GenBank/DDBJ databases">
        <title>Phytophthora aleatoria, a newly-described species from Pinus radiata is distinct from Phytophthora cactorum isolates based on comparative genomics.</title>
        <authorList>
            <person name="Mcdougal R."/>
            <person name="Panda P."/>
            <person name="Williams N."/>
            <person name="Studholme D.J."/>
        </authorList>
    </citation>
    <scope>NUCLEOTIDE SEQUENCE</scope>
    <source>
        <strain evidence="1">NZFS 3830</strain>
    </source>
</reference>
<proteinExistence type="predicted"/>
<feature type="non-terminal residue" evidence="1">
    <location>
        <position position="101"/>
    </location>
</feature>
<organism evidence="1 2">
    <name type="scientific">Phytophthora cactorum</name>
    <dbReference type="NCBI Taxonomy" id="29920"/>
    <lineage>
        <taxon>Eukaryota</taxon>
        <taxon>Sar</taxon>
        <taxon>Stramenopiles</taxon>
        <taxon>Oomycota</taxon>
        <taxon>Peronosporomycetes</taxon>
        <taxon>Peronosporales</taxon>
        <taxon>Peronosporaceae</taxon>
        <taxon>Phytophthora</taxon>
    </lineage>
</organism>
<evidence type="ECO:0000313" key="2">
    <source>
        <dbReference type="Proteomes" id="UP000688947"/>
    </source>
</evidence>
<gene>
    <name evidence="1" type="ORF">JG687_00019300</name>
</gene>
<evidence type="ECO:0000313" key="1">
    <source>
        <dbReference type="EMBL" id="KAG6942025.1"/>
    </source>
</evidence>